<dbReference type="InterPro" id="IPR011009">
    <property type="entry name" value="Kinase-like_dom_sf"/>
</dbReference>
<keyword evidence="3" id="KW-1185">Reference proteome</keyword>
<name>A0ABX7TL94_STRCY</name>
<evidence type="ECO:0000256" key="1">
    <source>
        <dbReference type="SAM" id="MobiDB-lite"/>
    </source>
</evidence>
<evidence type="ECO:0000313" key="2">
    <source>
        <dbReference type="EMBL" id="QTD96150.1"/>
    </source>
</evidence>
<sequence>MDLILRTAGALLGTELSDPVDLGGSRRSSVLRCRTAAGGTVVVKAFGREPEALRSFASEAAALSLGAGPALLGVDPDTPLLVMEDLGAAPTLADVLLGDDPKAATDGLLAWAGALGRLAAGSVTGHADFTRLAARFDQGVPSGPDDPWIERCTAGLPALLAQSGVDVPPDLADELARIGAAARDRCPAFTPGDTCPDNNLLTADGLRLIDFESATFQSVFLTAAYCRMPFSTCWCVFRLPADLARKVEQTYRAEVAAVYPELAEDPVWQAGLRAAIALWTVHGTVYLLPHAGEDRPMHRSRRPVPTVRQLLRHRWETARTLTEFPALARTMELLLDGLARDWQTAPLPEYPAFRNRGPREPGEGGGAP</sequence>
<evidence type="ECO:0008006" key="4">
    <source>
        <dbReference type="Google" id="ProtNLM"/>
    </source>
</evidence>
<evidence type="ECO:0000313" key="3">
    <source>
        <dbReference type="Proteomes" id="UP000663908"/>
    </source>
</evidence>
<dbReference type="Proteomes" id="UP000663908">
    <property type="component" value="Chromosome"/>
</dbReference>
<dbReference type="RefSeq" id="WP_208030167.1">
    <property type="nucleotide sequence ID" value="NZ_CP071839.1"/>
</dbReference>
<dbReference type="EMBL" id="CP071839">
    <property type="protein sequence ID" value="QTD96150.1"/>
    <property type="molecule type" value="Genomic_DNA"/>
</dbReference>
<gene>
    <name evidence="2" type="ORF">S1361_02265</name>
</gene>
<protein>
    <recommendedName>
        <fullName evidence="4">Aminoglycoside phosphotransferase domain-containing protein</fullName>
    </recommendedName>
</protein>
<reference evidence="2 3" key="1">
    <citation type="submission" date="2021-03" db="EMBL/GenBank/DDBJ databases">
        <title>Complete genome sequence of Streptomyces cyanogenus S136, producer of anticancer angucycline landomycin A.</title>
        <authorList>
            <person name="Hrab P."/>
            <person name="Ruckert C."/>
            <person name="Busche T."/>
            <person name="Ostash I."/>
            <person name="Kalinowski J."/>
            <person name="Fedorenko V."/>
            <person name="Yushchuk O."/>
            <person name="Ostash B."/>
        </authorList>
    </citation>
    <scope>NUCLEOTIDE SEQUENCE [LARGE SCALE GENOMIC DNA]</scope>
    <source>
        <strain evidence="2 3">S136</strain>
    </source>
</reference>
<organism evidence="2 3">
    <name type="scientific">Streptomyces cyanogenus</name>
    <dbReference type="NCBI Taxonomy" id="80860"/>
    <lineage>
        <taxon>Bacteria</taxon>
        <taxon>Bacillati</taxon>
        <taxon>Actinomycetota</taxon>
        <taxon>Actinomycetes</taxon>
        <taxon>Kitasatosporales</taxon>
        <taxon>Streptomycetaceae</taxon>
        <taxon>Streptomyces</taxon>
    </lineage>
</organism>
<feature type="region of interest" description="Disordered" evidence="1">
    <location>
        <begin position="349"/>
        <end position="368"/>
    </location>
</feature>
<proteinExistence type="predicted"/>
<dbReference type="SUPFAM" id="SSF56112">
    <property type="entry name" value="Protein kinase-like (PK-like)"/>
    <property type="match status" value="1"/>
</dbReference>
<accession>A0ABX7TL94</accession>